<comment type="caution">
    <text evidence="3">The sequence shown here is derived from an EMBL/GenBank/DDBJ whole genome shotgun (WGS) entry which is preliminary data.</text>
</comment>
<dbReference type="EMBL" id="QGNW01000061">
    <property type="protein sequence ID" value="RVX04447.1"/>
    <property type="molecule type" value="Genomic_DNA"/>
</dbReference>
<evidence type="ECO:0008006" key="5">
    <source>
        <dbReference type="Google" id="ProtNLM"/>
    </source>
</evidence>
<organism evidence="3 4">
    <name type="scientific">Vitis vinifera</name>
    <name type="common">Grape</name>
    <dbReference type="NCBI Taxonomy" id="29760"/>
    <lineage>
        <taxon>Eukaryota</taxon>
        <taxon>Viridiplantae</taxon>
        <taxon>Streptophyta</taxon>
        <taxon>Embryophyta</taxon>
        <taxon>Tracheophyta</taxon>
        <taxon>Spermatophyta</taxon>
        <taxon>Magnoliopsida</taxon>
        <taxon>eudicotyledons</taxon>
        <taxon>Gunneridae</taxon>
        <taxon>Pentapetalae</taxon>
        <taxon>rosids</taxon>
        <taxon>Vitales</taxon>
        <taxon>Vitaceae</taxon>
        <taxon>Viteae</taxon>
        <taxon>Vitis</taxon>
    </lineage>
</organism>
<evidence type="ECO:0000313" key="3">
    <source>
        <dbReference type="EMBL" id="RVX04447.1"/>
    </source>
</evidence>
<reference evidence="3 4" key="1">
    <citation type="journal article" date="2018" name="PLoS Genet.">
        <title>Population sequencing reveals clonal diversity and ancestral inbreeding in the grapevine cultivar Chardonnay.</title>
        <authorList>
            <person name="Roach M.J."/>
            <person name="Johnson D.L."/>
            <person name="Bohlmann J."/>
            <person name="van Vuuren H.J."/>
            <person name="Jones S.J."/>
            <person name="Pretorius I.S."/>
            <person name="Schmidt S.A."/>
            <person name="Borneman A.R."/>
        </authorList>
    </citation>
    <scope>NUCLEOTIDE SEQUENCE [LARGE SCALE GENOMIC DNA]</scope>
    <source>
        <strain evidence="4">cv. Chardonnay</strain>
        <tissue evidence="3">Leaf</tissue>
    </source>
</reference>
<dbReference type="InterPro" id="IPR040300">
    <property type="entry name" value="At3g49055-like"/>
</dbReference>
<dbReference type="Proteomes" id="UP000288805">
    <property type="component" value="Unassembled WGS sequence"/>
</dbReference>
<feature type="coiled-coil region" evidence="1">
    <location>
        <begin position="485"/>
        <end position="567"/>
    </location>
</feature>
<proteinExistence type="predicted"/>
<evidence type="ECO:0000256" key="1">
    <source>
        <dbReference type="SAM" id="Coils"/>
    </source>
</evidence>
<dbReference type="PANTHER" id="PTHR34937:SF1">
    <property type="entry name" value="PARAMYOSIN"/>
    <property type="match status" value="1"/>
</dbReference>
<evidence type="ECO:0000256" key="2">
    <source>
        <dbReference type="SAM" id="MobiDB-lite"/>
    </source>
</evidence>
<accession>A0A438J662</accession>
<feature type="region of interest" description="Disordered" evidence="2">
    <location>
        <begin position="1"/>
        <end position="30"/>
    </location>
</feature>
<feature type="coiled-coil region" evidence="1">
    <location>
        <begin position="377"/>
        <end position="404"/>
    </location>
</feature>
<feature type="coiled-coil region" evidence="1">
    <location>
        <begin position="252"/>
        <end position="297"/>
    </location>
</feature>
<protein>
    <recommendedName>
        <fullName evidence="5">Paramyosin</fullName>
    </recommendedName>
</protein>
<gene>
    <name evidence="3" type="primary">VvCHDp000694_0</name>
    <name evidence="3" type="ORF">CK203_018415</name>
</gene>
<feature type="coiled-coil region" evidence="1">
    <location>
        <begin position="41"/>
        <end position="138"/>
    </location>
</feature>
<dbReference type="AlphaFoldDB" id="A0A438J662"/>
<feature type="coiled-coil region" evidence="1">
    <location>
        <begin position="593"/>
        <end position="669"/>
    </location>
</feature>
<sequence>MTSAGEEDADAVLSDVEGDDPVPVPIVIKNPSQEDVSVERFRELLAEVDRERQAREAAENSKSELLVAFNRLKSLAHEAIKKRDESTRQRDEALREKEEVLRSNDKVSGELVEAIKLKDEVLKQRDEIAKQLDEAVKAREASRSEIETSAQMLVTGIEKISGKVSNFKNFTAGGLPRSQKYTGLPAIAYGVIKRTNEIVEELVRQMDATTKSRNDAREQMEHRNYEIAIEVSQLEATISGLREEVSKKTSVVENVEKSMAEKDAKISDMEREMSEKIQLAENEMSELKQIVSEYDLKLGNLESIMESQMHLLFDQLNLVSKIHDRIYDVIRIVDDNKLDQSEVSESLFLPQATDMEENIRASLAGMESIYELTRIVGEKIRNLMEDQSREAKNLNETVTRLVKEKEQIGSFLRSALSRRMALDPSSKMKELFQVAENGLREAGIEFKFSNLLEDGKVMASHDKAGVLETEEDELYNMTGALEHIVKASQLEIIELQHSVDELREEKEEVAATGFSKNLLAVPWAESSLLKEHMEAQAKELNHRQRRIEELEEKERVANESVEGLMMDIAAAEEEITRWKVAAEQEAAAGRAVEQEFVSQLSAIRQELKEAKQAVMESEKKLKFKEETAAAAMEARDAAEKSLRLADLRASRLRDRVEELTHQLEESDTREDSRRSRNGPRYVCWPWEWLGLNFVGLHQPDTNQQNSNEMELSEPLL</sequence>
<feature type="compositionally biased region" description="Acidic residues" evidence="2">
    <location>
        <begin position="1"/>
        <end position="20"/>
    </location>
</feature>
<name>A0A438J662_VITVI</name>
<evidence type="ECO:0000313" key="4">
    <source>
        <dbReference type="Proteomes" id="UP000288805"/>
    </source>
</evidence>
<keyword evidence="1" id="KW-0175">Coiled coil</keyword>
<dbReference type="PANTHER" id="PTHR34937">
    <property type="entry name" value="OS08G0559800 PROTEIN"/>
    <property type="match status" value="1"/>
</dbReference>